<sequence>MTGRQDSDSGPAQSAQSARPYDVVLFGATGFAGGLTADYLVEHLPSSGRMALAGRNRDKLVAVRDRLTGINPDVSEIGLLHADSTDPGSLAEVARSAKVVITTVGPYLEYGAGIVAACAAEGTDYVDLTGEPEFVDRMFVENDATARKTGARIVHACGFDSIPHDLGALYTARLLPGDVPIEMRGVVRTNATLSGGTLHSALNQFSRLRPLKEASSQRYEIETRPTDRRAKLKTERPRRDPVTENWLIPLPTIDGQIVKRSARTAPDIEDFGPEFTYSHNAGAKEFLTVPASIIGFPLLIAAVQIPPVRRAIAKRIAAGDGPSQERRDRTWFTVDFVATAAGKTVHTRVSGGDPGYTETAKMLAESALCLAFDHNPELAGQLTTATAMGQNLIDRLTAAGLTFEVLS</sequence>
<dbReference type="GO" id="GO:0009247">
    <property type="term" value="P:glycolipid biosynthetic process"/>
    <property type="evidence" value="ECO:0007669"/>
    <property type="project" value="TreeGrafter"/>
</dbReference>
<reference evidence="2" key="2">
    <citation type="submission" date="2021-04" db="EMBL/GenBank/DDBJ databases">
        <authorList>
            <person name="Gilroy R."/>
        </authorList>
    </citation>
    <scope>NUCLEOTIDE SEQUENCE</scope>
    <source>
        <strain evidence="2">ChiHjej13B12-4958</strain>
    </source>
</reference>
<comment type="caution">
    <text evidence="2">The sequence shown here is derived from an EMBL/GenBank/DDBJ whole genome shotgun (WGS) entry which is preliminary data.</text>
</comment>
<protein>
    <submittedName>
        <fullName evidence="2">Saccharopine dehydrogenase NADP-binding domain-containing protein</fullName>
    </submittedName>
</protein>
<dbReference type="Gene3D" id="3.40.50.720">
    <property type="entry name" value="NAD(P)-binding Rossmann-like Domain"/>
    <property type="match status" value="1"/>
</dbReference>
<name>A0A9D2TNV8_9CORY</name>
<reference evidence="2" key="1">
    <citation type="journal article" date="2021" name="PeerJ">
        <title>Extensive microbial diversity within the chicken gut microbiome revealed by metagenomics and culture.</title>
        <authorList>
            <person name="Gilroy R."/>
            <person name="Ravi A."/>
            <person name="Getino M."/>
            <person name="Pursley I."/>
            <person name="Horton D.L."/>
            <person name="Alikhan N.F."/>
            <person name="Baker D."/>
            <person name="Gharbi K."/>
            <person name="Hall N."/>
            <person name="Watson M."/>
            <person name="Adriaenssens E.M."/>
            <person name="Foster-Nyarko E."/>
            <person name="Jarju S."/>
            <person name="Secka A."/>
            <person name="Antonio M."/>
            <person name="Oren A."/>
            <person name="Chaudhuri R.R."/>
            <person name="La Ragione R."/>
            <person name="Hildebrand F."/>
            <person name="Pallen M.J."/>
        </authorList>
    </citation>
    <scope>NUCLEOTIDE SEQUENCE</scope>
    <source>
        <strain evidence="2">ChiHjej13B12-4958</strain>
    </source>
</reference>
<dbReference type="PANTHER" id="PTHR12286:SF5">
    <property type="entry name" value="SACCHAROPINE DEHYDROGENASE-LIKE OXIDOREDUCTASE"/>
    <property type="match status" value="1"/>
</dbReference>
<dbReference type="Proteomes" id="UP000823858">
    <property type="component" value="Unassembled WGS sequence"/>
</dbReference>
<feature type="domain" description="Saccharopine dehydrogenase NADP binding" evidence="1">
    <location>
        <begin position="23"/>
        <end position="129"/>
    </location>
</feature>
<dbReference type="PANTHER" id="PTHR12286">
    <property type="entry name" value="SACCHAROPINE DEHYDROGENASE-LIKE OXIDOREDUCTASE"/>
    <property type="match status" value="1"/>
</dbReference>
<dbReference type="InterPro" id="IPR005097">
    <property type="entry name" value="Sacchrp_dh_NADP-bd"/>
</dbReference>
<dbReference type="GO" id="GO:0005886">
    <property type="term" value="C:plasma membrane"/>
    <property type="evidence" value="ECO:0007669"/>
    <property type="project" value="TreeGrafter"/>
</dbReference>
<evidence type="ECO:0000313" key="3">
    <source>
        <dbReference type="Proteomes" id="UP000823858"/>
    </source>
</evidence>
<accession>A0A9D2TNV8</accession>
<evidence type="ECO:0000259" key="1">
    <source>
        <dbReference type="Pfam" id="PF03435"/>
    </source>
</evidence>
<dbReference type="Pfam" id="PF03435">
    <property type="entry name" value="Sacchrp_dh_NADP"/>
    <property type="match status" value="1"/>
</dbReference>
<evidence type="ECO:0000313" key="2">
    <source>
        <dbReference type="EMBL" id="HJC85091.1"/>
    </source>
</evidence>
<organism evidence="2 3">
    <name type="scientific">Candidatus Corynebacterium faecigallinarum</name>
    <dbReference type="NCBI Taxonomy" id="2838528"/>
    <lineage>
        <taxon>Bacteria</taxon>
        <taxon>Bacillati</taxon>
        <taxon>Actinomycetota</taxon>
        <taxon>Actinomycetes</taxon>
        <taxon>Mycobacteriales</taxon>
        <taxon>Corynebacteriaceae</taxon>
        <taxon>Corynebacterium</taxon>
    </lineage>
</organism>
<dbReference type="AlphaFoldDB" id="A0A9D2TNV8"/>
<dbReference type="EMBL" id="DWVP01000014">
    <property type="protein sequence ID" value="HJC85091.1"/>
    <property type="molecule type" value="Genomic_DNA"/>
</dbReference>
<gene>
    <name evidence="2" type="ORF">H9751_06035</name>
</gene>
<dbReference type="InterPro" id="IPR036291">
    <property type="entry name" value="NAD(P)-bd_dom_sf"/>
</dbReference>
<dbReference type="SUPFAM" id="SSF51735">
    <property type="entry name" value="NAD(P)-binding Rossmann-fold domains"/>
    <property type="match status" value="1"/>
</dbReference>
<dbReference type="InterPro" id="IPR051276">
    <property type="entry name" value="Saccharopine_DH-like_oxidrdct"/>
</dbReference>
<proteinExistence type="predicted"/>